<dbReference type="PIRSF" id="PIRSF006324">
    <property type="entry name" value="LeuE"/>
    <property type="match status" value="1"/>
</dbReference>
<evidence type="ECO:0000256" key="3">
    <source>
        <dbReference type="ARBA" id="ARBA00022692"/>
    </source>
</evidence>
<protein>
    <submittedName>
        <fullName evidence="7">Efflux protein</fullName>
    </submittedName>
</protein>
<reference evidence="8" key="2">
    <citation type="submission" date="2007-04" db="EMBL/GenBank/DDBJ databases">
        <title>Complete genome sequence of the nitrogen-fixing bacterium Azorhizobium caulinodans ORS571.</title>
        <authorList>
            <person name="Lee K.B."/>
            <person name="Backer P.D."/>
            <person name="Aono T."/>
            <person name="Liu C.T."/>
            <person name="Suzuki S."/>
            <person name="Suzuki T."/>
            <person name="Kaneko T."/>
            <person name="Yamada M."/>
            <person name="Tabata S."/>
            <person name="Kupfer D.M."/>
            <person name="Najar F.Z."/>
            <person name="Wiley G.B."/>
            <person name="Roe B."/>
            <person name="Binnewies T."/>
            <person name="Ussery D."/>
            <person name="Vereecke D."/>
            <person name="Gevers D."/>
            <person name="Holsters M."/>
            <person name="Oyaizu H."/>
        </authorList>
    </citation>
    <scope>NUCLEOTIDE SEQUENCE [LARGE SCALE GENOMIC DNA]</scope>
    <source>
        <strain evidence="8">ATCC 43989 / DSM 5975 / JCM 20966 / LMG 6465 / NBRC 14845 / NCIMB 13405 / ORS 571</strain>
    </source>
</reference>
<dbReference type="eggNOG" id="COG1280">
    <property type="taxonomic scope" value="Bacteria"/>
</dbReference>
<keyword evidence="2" id="KW-1003">Cell membrane</keyword>
<feature type="transmembrane region" description="Helical" evidence="6">
    <location>
        <begin position="75"/>
        <end position="97"/>
    </location>
</feature>
<keyword evidence="4 6" id="KW-1133">Transmembrane helix</keyword>
<feature type="transmembrane region" description="Helical" evidence="6">
    <location>
        <begin position="149"/>
        <end position="170"/>
    </location>
</feature>
<name>A8I716_AZOC5</name>
<sequence>MDPVSAVIAFSLAAALLVITPGLDTALVLRTAAVEGPRPALQAGAGVSSGVLLWGLIASLGLGALLAVSETAYMVLKVVGSLYLLWLGGRMLLAALRPDGGAGAAVVVPRNASAGNWFWRGLMTNLLNPKVGIFYVTFLPQFVPPDMPVVAFSFGLAAIHVAMGMSWFALLVGATRPFARVLQSPTVRRVLDGLTGCVLVAFGLRLALERRG</sequence>
<evidence type="ECO:0000256" key="4">
    <source>
        <dbReference type="ARBA" id="ARBA00022989"/>
    </source>
</evidence>
<proteinExistence type="predicted"/>
<evidence type="ECO:0000256" key="5">
    <source>
        <dbReference type="ARBA" id="ARBA00023136"/>
    </source>
</evidence>
<dbReference type="Proteomes" id="UP000000270">
    <property type="component" value="Chromosome"/>
</dbReference>
<dbReference type="GO" id="GO:0015171">
    <property type="term" value="F:amino acid transmembrane transporter activity"/>
    <property type="evidence" value="ECO:0007669"/>
    <property type="project" value="TreeGrafter"/>
</dbReference>
<evidence type="ECO:0000313" key="8">
    <source>
        <dbReference type="Proteomes" id="UP000000270"/>
    </source>
</evidence>
<keyword evidence="5 6" id="KW-0472">Membrane</keyword>
<dbReference type="EMBL" id="AP009384">
    <property type="protein sequence ID" value="BAF88066.1"/>
    <property type="molecule type" value="Genomic_DNA"/>
</dbReference>
<evidence type="ECO:0000256" key="1">
    <source>
        <dbReference type="ARBA" id="ARBA00004651"/>
    </source>
</evidence>
<gene>
    <name evidence="7" type="primary">lysE</name>
    <name evidence="7" type="ordered locus">AZC_2068</name>
</gene>
<dbReference type="HOGENOM" id="CLU_079569_3_0_5"/>
<dbReference type="STRING" id="438753.AZC_2068"/>
<dbReference type="AlphaFoldDB" id="A8I716"/>
<reference evidence="7 8" key="1">
    <citation type="journal article" date="2007" name="Appl. Environ. Microbiol.">
        <title>Rhizobial factors required for stem nodule maturation and maintenance in Sesbania rostrata-Azorhizobium caulinodans ORS571 symbiosis.</title>
        <authorList>
            <person name="Suzuki S."/>
            <person name="Aono T."/>
            <person name="Lee KB."/>
            <person name="Suzuki T."/>
            <person name="Liu CT."/>
            <person name="Miwa H."/>
            <person name="Wakao S."/>
            <person name="Iki T."/>
            <person name="Oyaizu H."/>
        </authorList>
    </citation>
    <scope>NUCLEOTIDE SEQUENCE [LARGE SCALE GENOMIC DNA]</scope>
    <source>
        <strain evidence="8">ATCC 43989 / DSM 5975 / JCM 20966 / LMG 6465 / NBRC 14845 / NCIMB 13405 / ORS 571</strain>
    </source>
</reference>
<dbReference type="InterPro" id="IPR001123">
    <property type="entry name" value="LeuE-type"/>
</dbReference>
<accession>A8I716</accession>
<reference evidence="7 8" key="4">
    <citation type="journal article" date="2009" name="Appl. Environ. Microbiol.">
        <title>Comparative genome-wide transcriptional profiling of Azorhizobium caulinodans ORS571 grown under free-living and symbiotic conditions.</title>
        <authorList>
            <person name="Tsukada S."/>
            <person name="Aono T."/>
            <person name="Akiba N."/>
            <person name="Lee KB."/>
            <person name="Liu CT."/>
            <person name="Toyazaki H."/>
            <person name="Oyaizu H."/>
        </authorList>
    </citation>
    <scope>NUCLEOTIDE SEQUENCE [LARGE SCALE GENOMIC DNA]</scope>
    <source>
        <strain evidence="8">ATCC 43989 / DSM 5975 / JCM 20966 / LMG 6465 / NBRC 14845 / NCIMB 13405 / ORS 571</strain>
    </source>
</reference>
<dbReference type="Pfam" id="PF01810">
    <property type="entry name" value="LysE"/>
    <property type="match status" value="1"/>
</dbReference>
<evidence type="ECO:0000256" key="6">
    <source>
        <dbReference type="SAM" id="Phobius"/>
    </source>
</evidence>
<dbReference type="PANTHER" id="PTHR30086">
    <property type="entry name" value="ARGININE EXPORTER PROTEIN ARGO"/>
    <property type="match status" value="1"/>
</dbReference>
<reference evidence="7 8" key="5">
    <citation type="journal article" date="2010" name="Appl. Environ. Microbiol.">
        <title>phrR-like gene praR of Azorhizobium caulinodans ORS571 is essential for symbiosis with Sesbania rostrata and is involved in expression of reb genes.</title>
        <authorList>
            <person name="Akiba N."/>
            <person name="Aono T."/>
            <person name="Toyazaki H."/>
            <person name="Sato S."/>
            <person name="Oyaizu H."/>
        </authorList>
    </citation>
    <scope>NUCLEOTIDE SEQUENCE [LARGE SCALE GENOMIC DNA]</scope>
    <source>
        <strain evidence="8">ATCC 43989 / DSM 5975 / JCM 20966 / LMG 6465 / NBRC 14845 / NCIMB 13405 / ORS 571</strain>
    </source>
</reference>
<dbReference type="KEGG" id="azc:AZC_2068"/>
<organism evidence="7 8">
    <name type="scientific">Azorhizobium caulinodans (strain ATCC 43989 / DSM 5975 / JCM 20966 / LMG 6465 / NBRC 14845 / NCIMB 13405 / ORS 571)</name>
    <dbReference type="NCBI Taxonomy" id="438753"/>
    <lineage>
        <taxon>Bacteria</taxon>
        <taxon>Pseudomonadati</taxon>
        <taxon>Pseudomonadota</taxon>
        <taxon>Alphaproteobacteria</taxon>
        <taxon>Hyphomicrobiales</taxon>
        <taxon>Xanthobacteraceae</taxon>
        <taxon>Azorhizobium</taxon>
    </lineage>
</organism>
<feature type="transmembrane region" description="Helical" evidence="6">
    <location>
        <begin position="46"/>
        <end position="68"/>
    </location>
</feature>
<dbReference type="RefSeq" id="WP_012170595.1">
    <property type="nucleotide sequence ID" value="NC_009937.1"/>
</dbReference>
<keyword evidence="3 6" id="KW-0812">Transmembrane</keyword>
<evidence type="ECO:0000313" key="7">
    <source>
        <dbReference type="EMBL" id="BAF88066.1"/>
    </source>
</evidence>
<comment type="subcellular location">
    <subcellularLocation>
        <location evidence="1">Cell membrane</location>
        <topology evidence="1">Multi-pass membrane protein</topology>
    </subcellularLocation>
</comment>
<keyword evidence="8" id="KW-1185">Reference proteome</keyword>
<evidence type="ECO:0000256" key="2">
    <source>
        <dbReference type="ARBA" id="ARBA00022475"/>
    </source>
</evidence>
<reference evidence="7 8" key="3">
    <citation type="journal article" date="2008" name="BMC Genomics">
        <title>The genome of the versatile nitrogen fixer Azorhizobium caulinodans ORS571.</title>
        <authorList>
            <person name="Lee KB."/>
            <person name="Backer P.D."/>
            <person name="Aono T."/>
            <person name="Liu CT."/>
            <person name="Suzuki S."/>
            <person name="Suzuki T."/>
            <person name="Kaneko T."/>
            <person name="Yamada M."/>
            <person name="Tabata S."/>
            <person name="Kupfer D.M."/>
            <person name="Najar F.Z."/>
            <person name="Wiley G.B."/>
            <person name="Roe B."/>
            <person name="Binnewies T.T."/>
            <person name="Ussery D.W."/>
            <person name="D'Haeze W."/>
            <person name="Herder J.D."/>
            <person name="Gevers D."/>
            <person name="Vereecke D."/>
            <person name="Holsters M."/>
            <person name="Oyaizu H."/>
        </authorList>
    </citation>
    <scope>NUCLEOTIDE SEQUENCE [LARGE SCALE GENOMIC DNA]</scope>
    <source>
        <strain evidence="8">ATCC 43989 / DSM 5975 / JCM 20966 / LMG 6465 / NBRC 14845 / NCIMB 13405 / ORS 571</strain>
    </source>
</reference>
<dbReference type="GO" id="GO:0005886">
    <property type="term" value="C:plasma membrane"/>
    <property type="evidence" value="ECO:0007669"/>
    <property type="project" value="UniProtKB-SubCell"/>
</dbReference>
<reference evidence="7 8" key="6">
    <citation type="journal article" date="2011" name="Appl. Environ. Microbiol.">
        <title>Involvement of the azorhizobial chromosome partition gene (parA) in the onset of bacteroid differentiation during Sesbania rostrata stem nodule development.</title>
        <authorList>
            <person name="Liu CT."/>
            <person name="Lee KB."/>
            <person name="Wang YS."/>
            <person name="Peng MH."/>
            <person name="Lee KT."/>
            <person name="Suzuki S."/>
            <person name="Suzuki T."/>
            <person name="Oyaizu H."/>
        </authorList>
    </citation>
    <scope>NUCLEOTIDE SEQUENCE [LARGE SCALE GENOMIC DNA]</scope>
    <source>
        <strain evidence="8">ATCC 43989 / DSM 5975 / JCM 20966 / LMG 6465 / NBRC 14845 / NCIMB 13405 / ORS 571</strain>
    </source>
</reference>
<dbReference type="PANTHER" id="PTHR30086:SF20">
    <property type="entry name" value="ARGININE EXPORTER PROTEIN ARGO-RELATED"/>
    <property type="match status" value="1"/>
</dbReference>